<evidence type="ECO:0000313" key="4">
    <source>
        <dbReference type="EMBL" id="EOP46349.1"/>
    </source>
</evidence>
<feature type="chain" id="PRO_5004462385" description="PA14 domain-containing protein" evidence="2">
    <location>
        <begin position="28"/>
        <end position="757"/>
    </location>
</feature>
<dbReference type="InterPro" id="IPR039564">
    <property type="entry name" value="Peptidase_C39-like"/>
</dbReference>
<dbReference type="SUPFAM" id="SSF54001">
    <property type="entry name" value="Cysteine proteinases"/>
    <property type="match status" value="1"/>
</dbReference>
<sequence>MNKSHLFLSTSAIVLGLLLSNPNTSSAEENKGVVTKEDAQVKAESYLKSIGKKSYPQWKEANFSESKTLYDLEGMVKGYVFQVNKDNKDNGYVIVNSDKNGPQIIESTREGTNPYKGVEEGKAIYTGPIQYLKKENENVTSISGNQTLSIKEAKKNEENKKNEETKVNKNANDKKNKAFMRSATVSENEKFNKIEGVPDYNWYKGCTPTALANLIGYWDKHGYNNLVADNVSIDQLISDLATELETDATGNTFSSKVSPAVWKYSSERGYFSSSHQDNSPSFDRFVDEIDGGRPLLVATQSDPIYKNHMMTGVGYQTLFIPELDEEFKEIIVHDTWSNTPVDVHINYDQYSKYMSSFQIINPFPTGWVTNSIYQEIKKEVEYNYLNGSPFGYKNDDFLAKYNQSQTLRAGDYFFQALADDYVKVNFDGNLIIDGWSDSSTGVIQRALVTNLNKGQHYINTVFQENKGIAAIFSHVVPFDSWLAYYYNNKDLVGAPYKAKIIAPQGLEKSLIEDNGSGFPIWGINSDNFSARYTTVKRLPAGDYIIRGKADDGIRVYVDGKLVIDRFYAAGGFVEDARKITIQDNAANGMFGKKNEKDVHLIEVQYLEEDGESNLEFNIEPYKDSVEHPTWTAEYYNNTELSGTAIVSGGENSKARIDNLNFDWGSKAPGVIQVDNFSARFTKVETFEQGNYHFEAMADDGVRVYVDDKKVIDSWGPIGGADIRSVTVPITAGDHKVKVEYLELSGNAKLRVDYKKVN</sequence>
<evidence type="ECO:0000256" key="1">
    <source>
        <dbReference type="SAM" id="MobiDB-lite"/>
    </source>
</evidence>
<dbReference type="PATRIC" id="fig|1053236.3.peg.733"/>
<dbReference type="HOGENOM" id="CLU_367883_0_0_9"/>
<feature type="compositionally biased region" description="Basic and acidic residues" evidence="1">
    <location>
        <begin position="151"/>
        <end position="171"/>
    </location>
</feature>
<dbReference type="InterPro" id="IPR038765">
    <property type="entry name" value="Papain-like_cys_pep_sf"/>
</dbReference>
<protein>
    <recommendedName>
        <fullName evidence="3">PA14 domain-containing protein</fullName>
    </recommendedName>
</protein>
<dbReference type="Pfam" id="PF07691">
    <property type="entry name" value="PA14"/>
    <property type="match status" value="2"/>
</dbReference>
<evidence type="ECO:0000313" key="5">
    <source>
        <dbReference type="Proteomes" id="UP000014020"/>
    </source>
</evidence>
<keyword evidence="2" id="KW-0732">Signal</keyword>
<accession>R8NJ67</accession>
<name>R8NJ67_BACCX</name>
<feature type="region of interest" description="Disordered" evidence="1">
    <location>
        <begin position="150"/>
        <end position="171"/>
    </location>
</feature>
<dbReference type="AlphaFoldDB" id="R8NJ67"/>
<proteinExistence type="predicted"/>
<dbReference type="InterPro" id="IPR037524">
    <property type="entry name" value="PA14/GLEYA"/>
</dbReference>
<evidence type="ECO:0000259" key="3">
    <source>
        <dbReference type="PROSITE" id="PS51820"/>
    </source>
</evidence>
<feature type="domain" description="PA14" evidence="3">
    <location>
        <begin position="625"/>
        <end position="757"/>
    </location>
</feature>
<reference evidence="5" key="1">
    <citation type="submission" date="2012-12" db="EMBL/GenBank/DDBJ databases">
        <title>The genome sequence of Bacillus cereus VD146.</title>
        <authorList>
            <consortium name="The Broad Institute Genome Sequencing Platform"/>
            <consortium name="The Broad Institute Genome Sequencing Center for Infectious Disease"/>
            <person name="Feldgarden M."/>
            <person name="Van der Auwera G.A."/>
            <person name="Mahillon J."/>
            <person name="Duprez V."/>
            <person name="Timmery S."/>
            <person name="Mattelet C."/>
            <person name="Dierick K."/>
            <person name="Sun M."/>
            <person name="Yu Z."/>
            <person name="Zhu L."/>
            <person name="Hu X."/>
            <person name="Shank E.B."/>
            <person name="Swiecicka I."/>
            <person name="Hansen B.M."/>
            <person name="Andrup L."/>
            <person name="Walker B."/>
            <person name="Young S.K."/>
            <person name="Zeng Q."/>
            <person name="Gargeya S."/>
            <person name="Fitzgerald M."/>
            <person name="Haas B."/>
            <person name="Abouelleil A."/>
            <person name="Alvarado L."/>
            <person name="Arachchi H.M."/>
            <person name="Berlin A.M."/>
            <person name="Chapman S.B."/>
            <person name="Dewar J."/>
            <person name="Goldberg J."/>
            <person name="Griggs A."/>
            <person name="Gujja S."/>
            <person name="Hansen M."/>
            <person name="Howarth C."/>
            <person name="Imamovic A."/>
            <person name="Larimer J."/>
            <person name="McCowan C."/>
            <person name="Murphy C."/>
            <person name="Neiman D."/>
            <person name="Pearson M."/>
            <person name="Priest M."/>
            <person name="Roberts A."/>
            <person name="Saif S."/>
            <person name="Shea T."/>
            <person name="Sisk P."/>
            <person name="Sykes S."/>
            <person name="Wortman J."/>
            <person name="Nusbaum C."/>
            <person name="Birren B."/>
        </authorList>
    </citation>
    <scope>NUCLEOTIDE SEQUENCE [LARGE SCALE GENOMIC DNA]</scope>
    <source>
        <strain evidence="5">VD146</strain>
    </source>
</reference>
<dbReference type="PROSITE" id="PS51820">
    <property type="entry name" value="PA14"/>
    <property type="match status" value="1"/>
</dbReference>
<dbReference type="EMBL" id="AHFE01000018">
    <property type="protein sequence ID" value="EOP46349.1"/>
    <property type="molecule type" value="Genomic_DNA"/>
</dbReference>
<dbReference type="SMART" id="SM00758">
    <property type="entry name" value="PA14"/>
    <property type="match status" value="1"/>
</dbReference>
<dbReference type="Proteomes" id="UP000014020">
    <property type="component" value="Unassembled WGS sequence"/>
</dbReference>
<dbReference type="Pfam" id="PF13529">
    <property type="entry name" value="Peptidase_C39_2"/>
    <property type="match status" value="1"/>
</dbReference>
<gene>
    <name evidence="4" type="ORF">IK1_04084</name>
</gene>
<organism evidence="4 5">
    <name type="scientific">Bacillus cereus (strain VD146)</name>
    <dbReference type="NCBI Taxonomy" id="1053236"/>
    <lineage>
        <taxon>Bacteria</taxon>
        <taxon>Bacillati</taxon>
        <taxon>Bacillota</taxon>
        <taxon>Bacilli</taxon>
        <taxon>Bacillales</taxon>
        <taxon>Bacillaceae</taxon>
        <taxon>Bacillus</taxon>
        <taxon>Bacillus cereus group</taxon>
    </lineage>
</organism>
<dbReference type="RefSeq" id="WP_016119150.1">
    <property type="nucleotide sequence ID" value="NZ_KB976675.1"/>
</dbReference>
<dbReference type="SUPFAM" id="SSF56988">
    <property type="entry name" value="Anthrax protective antigen"/>
    <property type="match status" value="3"/>
</dbReference>
<dbReference type="InterPro" id="IPR011658">
    <property type="entry name" value="PA14_dom"/>
</dbReference>
<evidence type="ECO:0000256" key="2">
    <source>
        <dbReference type="SAM" id="SignalP"/>
    </source>
</evidence>
<dbReference type="Gene3D" id="3.90.182.10">
    <property type="entry name" value="Toxin - Anthrax Protective Antigen,domain 1"/>
    <property type="match status" value="2"/>
</dbReference>
<feature type="signal peptide" evidence="2">
    <location>
        <begin position="1"/>
        <end position="27"/>
    </location>
</feature>
<comment type="caution">
    <text evidence="4">The sequence shown here is derived from an EMBL/GenBank/DDBJ whole genome shotgun (WGS) entry which is preliminary data.</text>
</comment>